<accession>A0ABM8X6G5</accession>
<feature type="transmembrane region" description="Helical" evidence="6">
    <location>
        <begin position="39"/>
        <end position="56"/>
    </location>
</feature>
<evidence type="ECO:0000259" key="7">
    <source>
        <dbReference type="Pfam" id="PF04138"/>
    </source>
</evidence>
<comment type="subcellular location">
    <subcellularLocation>
        <location evidence="1">Membrane</location>
        <topology evidence="1">Multi-pass membrane protein</topology>
    </subcellularLocation>
</comment>
<comment type="similarity">
    <text evidence="2">Belongs to the GtrA family.</text>
</comment>
<comment type="caution">
    <text evidence="8">The sequence shown here is derived from an EMBL/GenBank/DDBJ whole genome shotgun (WGS) entry which is preliminary data.</text>
</comment>
<dbReference type="EMBL" id="CAJZAI010000006">
    <property type="protein sequence ID" value="CAG9175528.1"/>
    <property type="molecule type" value="Genomic_DNA"/>
</dbReference>
<evidence type="ECO:0000256" key="1">
    <source>
        <dbReference type="ARBA" id="ARBA00004141"/>
    </source>
</evidence>
<sequence>MRIRDDVFSQFLRFGVVGVLGFIVNAGLVEALARDGRPFLAQMLAFPVAATVTWWLNRRYTFGASGRAMHHEWLHYVFANLLGWAVNNGVYVALVLCLPLAYKHPSIAVAAGSVAGMFLNFGASKLLVFRRS</sequence>
<name>A0ABM8X6G5_9BURK</name>
<keyword evidence="5 6" id="KW-0472">Membrane</keyword>
<gene>
    <name evidence="8" type="ORF">LMG23992_02981</name>
</gene>
<keyword evidence="9" id="KW-1185">Reference proteome</keyword>
<feature type="domain" description="GtrA/DPMS transmembrane" evidence="7">
    <location>
        <begin position="13"/>
        <end position="129"/>
    </location>
</feature>
<dbReference type="InterPro" id="IPR007267">
    <property type="entry name" value="GtrA_DPMS_TM"/>
</dbReference>
<evidence type="ECO:0000313" key="9">
    <source>
        <dbReference type="Proteomes" id="UP000727654"/>
    </source>
</evidence>
<protein>
    <recommendedName>
        <fullName evidence="7">GtrA/DPMS transmembrane domain-containing protein</fullName>
    </recommendedName>
</protein>
<evidence type="ECO:0000313" key="8">
    <source>
        <dbReference type="EMBL" id="CAG9175528.1"/>
    </source>
</evidence>
<dbReference type="PANTHER" id="PTHR38459">
    <property type="entry name" value="PROPHAGE BACTOPRENOL-LINKED GLUCOSE TRANSLOCASE HOMOLOG"/>
    <property type="match status" value="1"/>
</dbReference>
<evidence type="ECO:0000256" key="2">
    <source>
        <dbReference type="ARBA" id="ARBA00009399"/>
    </source>
</evidence>
<keyword evidence="4 6" id="KW-1133">Transmembrane helix</keyword>
<evidence type="ECO:0000256" key="3">
    <source>
        <dbReference type="ARBA" id="ARBA00022692"/>
    </source>
</evidence>
<feature type="transmembrane region" description="Helical" evidence="6">
    <location>
        <begin position="12"/>
        <end position="33"/>
    </location>
</feature>
<reference evidence="8 9" key="1">
    <citation type="submission" date="2021-08" db="EMBL/GenBank/DDBJ databases">
        <authorList>
            <person name="Peeters C."/>
        </authorList>
    </citation>
    <scope>NUCLEOTIDE SEQUENCE [LARGE SCALE GENOMIC DNA]</scope>
    <source>
        <strain evidence="8 9">LMG 23992</strain>
    </source>
</reference>
<keyword evidence="3 6" id="KW-0812">Transmembrane</keyword>
<evidence type="ECO:0000256" key="5">
    <source>
        <dbReference type="ARBA" id="ARBA00023136"/>
    </source>
</evidence>
<dbReference type="Pfam" id="PF04138">
    <property type="entry name" value="GtrA_DPMS_TM"/>
    <property type="match status" value="1"/>
</dbReference>
<dbReference type="Proteomes" id="UP000727654">
    <property type="component" value="Unassembled WGS sequence"/>
</dbReference>
<evidence type="ECO:0000256" key="4">
    <source>
        <dbReference type="ARBA" id="ARBA00022989"/>
    </source>
</evidence>
<proteinExistence type="inferred from homology"/>
<feature type="transmembrane region" description="Helical" evidence="6">
    <location>
        <begin position="77"/>
        <end position="101"/>
    </location>
</feature>
<organism evidence="8 9">
    <name type="scientific">Cupriavidus laharis</name>
    <dbReference type="NCBI Taxonomy" id="151654"/>
    <lineage>
        <taxon>Bacteria</taxon>
        <taxon>Pseudomonadati</taxon>
        <taxon>Pseudomonadota</taxon>
        <taxon>Betaproteobacteria</taxon>
        <taxon>Burkholderiales</taxon>
        <taxon>Burkholderiaceae</taxon>
        <taxon>Cupriavidus</taxon>
    </lineage>
</organism>
<evidence type="ECO:0000256" key="6">
    <source>
        <dbReference type="SAM" id="Phobius"/>
    </source>
</evidence>
<dbReference type="PANTHER" id="PTHR38459:SF1">
    <property type="entry name" value="PROPHAGE BACTOPRENOL-LINKED GLUCOSE TRANSLOCASE HOMOLOG"/>
    <property type="match status" value="1"/>
</dbReference>
<dbReference type="RefSeq" id="WP_224080565.1">
    <property type="nucleotide sequence ID" value="NZ_CAJZAI010000006.1"/>
</dbReference>
<feature type="transmembrane region" description="Helical" evidence="6">
    <location>
        <begin position="107"/>
        <end position="128"/>
    </location>
</feature>
<dbReference type="InterPro" id="IPR051401">
    <property type="entry name" value="GtrA_CellWall_Glycosyl"/>
</dbReference>